<protein>
    <submittedName>
        <fullName evidence="1">Uncharacterized protein</fullName>
    </submittedName>
</protein>
<evidence type="ECO:0000313" key="2">
    <source>
        <dbReference type="Proteomes" id="UP000033163"/>
    </source>
</evidence>
<reference evidence="2" key="1">
    <citation type="submission" date="2015-03" db="EMBL/GenBank/DDBJ databases">
        <authorList>
            <person name="Wibberg D."/>
        </authorList>
    </citation>
    <scope>NUCLEOTIDE SEQUENCE [LARGE SCALE GENOMIC DNA]</scope>
</reference>
<evidence type="ECO:0000313" key="1">
    <source>
        <dbReference type="EMBL" id="CQR55428.1"/>
    </source>
</evidence>
<dbReference type="Proteomes" id="UP000033163">
    <property type="component" value="Chromosome I"/>
</dbReference>
<gene>
    <name evidence="1" type="ORF">PRIO_3025</name>
</gene>
<dbReference type="HOGENOM" id="CLU_1260424_0_0_9"/>
<dbReference type="KEGG" id="pri:PRIO_3025"/>
<dbReference type="EMBL" id="LN831776">
    <property type="protein sequence ID" value="CQR55428.1"/>
    <property type="molecule type" value="Genomic_DNA"/>
</dbReference>
<organism evidence="1 2">
    <name type="scientific">Paenibacillus riograndensis SBR5</name>
    <dbReference type="NCBI Taxonomy" id="1073571"/>
    <lineage>
        <taxon>Bacteria</taxon>
        <taxon>Bacillati</taxon>
        <taxon>Bacillota</taxon>
        <taxon>Bacilli</taxon>
        <taxon>Bacillales</taxon>
        <taxon>Paenibacillaceae</taxon>
        <taxon>Paenibacillus</taxon>
        <taxon>Paenibacillus sonchi group</taxon>
    </lineage>
</organism>
<dbReference type="PATRIC" id="fig|1073571.4.peg.3224"/>
<name>A0A0E3WHK1_9BACL</name>
<dbReference type="AlphaFoldDB" id="A0A0E3WHK1"/>
<dbReference type="RefSeq" id="WP_046503208.1">
    <property type="nucleotide sequence ID" value="NZ_LN831776.1"/>
</dbReference>
<sequence>MNRKFDSNFKRTVSVVSLCVLIGVSNSTEVSGKTSLLEQQSLLFKETELLSGKNFRKLNVANKINPVLSTHSEFDKPLELGSNSISFEKGWNKYSFTPSISGSYTFKLDFDEHIEEMEEILYTIILIADVDDMGEVFAENQNYSTLSVKLIANKQYYLFIMNPKIPNWRASLDISKEINEYDYIYNCNNQLIYIKNSNNVIVRKFEYDNNGNLKKSYTP</sequence>
<accession>A0A0E3WHK1</accession>
<proteinExistence type="predicted"/>